<feature type="region of interest" description="Disordered" evidence="1">
    <location>
        <begin position="136"/>
        <end position="156"/>
    </location>
</feature>
<name>A0A8T0J592_CERPU</name>
<comment type="caution">
    <text evidence="2">The sequence shown here is derived from an EMBL/GenBank/DDBJ whole genome shotgun (WGS) entry which is preliminary data.</text>
</comment>
<feature type="compositionally biased region" description="Polar residues" evidence="1">
    <location>
        <begin position="136"/>
        <end position="148"/>
    </location>
</feature>
<sequence length="200" mass="21614">MAAGCDAPPPISMRRASDFCFSTFGTTTVRTPLSTFAVMRSRSALSGRRNLRMKLPLLRSTRCQVSVFCTSSFCRCPLMLSVRPSSICTCTSSLRRPGRSALNTCSEGVSFQSTLVLATARASRANEVAGALSKSDTITSSGSGTASHTLFRRPPKNDESAIAADQMRNSIKCYCNCPINPDDHSTVDDQDVLSILRRTI</sequence>
<protein>
    <submittedName>
        <fullName evidence="2">Uncharacterized protein</fullName>
    </submittedName>
</protein>
<reference evidence="2" key="1">
    <citation type="submission" date="2020-06" db="EMBL/GenBank/DDBJ databases">
        <title>WGS assembly of Ceratodon purpureus strain R40.</title>
        <authorList>
            <person name="Carey S.B."/>
            <person name="Jenkins J."/>
            <person name="Shu S."/>
            <person name="Lovell J.T."/>
            <person name="Sreedasyam A."/>
            <person name="Maumus F."/>
            <person name="Tiley G.P."/>
            <person name="Fernandez-Pozo N."/>
            <person name="Barry K."/>
            <person name="Chen C."/>
            <person name="Wang M."/>
            <person name="Lipzen A."/>
            <person name="Daum C."/>
            <person name="Saski C.A."/>
            <person name="Payton A.C."/>
            <person name="Mcbreen J.C."/>
            <person name="Conrad R.E."/>
            <person name="Kollar L.M."/>
            <person name="Olsson S."/>
            <person name="Huttunen S."/>
            <person name="Landis J.B."/>
            <person name="Wickett N.J."/>
            <person name="Johnson M.G."/>
            <person name="Rensing S.A."/>
            <person name="Grimwood J."/>
            <person name="Schmutz J."/>
            <person name="Mcdaniel S.F."/>
        </authorList>
    </citation>
    <scope>NUCLEOTIDE SEQUENCE</scope>
    <source>
        <strain evidence="2">R40</strain>
    </source>
</reference>
<accession>A0A8T0J592</accession>
<keyword evidence="3" id="KW-1185">Reference proteome</keyword>
<organism evidence="2 3">
    <name type="scientific">Ceratodon purpureus</name>
    <name type="common">Fire moss</name>
    <name type="synonym">Dicranum purpureum</name>
    <dbReference type="NCBI Taxonomy" id="3225"/>
    <lineage>
        <taxon>Eukaryota</taxon>
        <taxon>Viridiplantae</taxon>
        <taxon>Streptophyta</taxon>
        <taxon>Embryophyta</taxon>
        <taxon>Bryophyta</taxon>
        <taxon>Bryophytina</taxon>
        <taxon>Bryopsida</taxon>
        <taxon>Dicranidae</taxon>
        <taxon>Pseudoditrichales</taxon>
        <taxon>Ditrichaceae</taxon>
        <taxon>Ceratodon</taxon>
    </lineage>
</organism>
<evidence type="ECO:0000313" key="3">
    <source>
        <dbReference type="Proteomes" id="UP000822688"/>
    </source>
</evidence>
<proteinExistence type="predicted"/>
<dbReference type="EMBL" id="CM026421">
    <property type="protein sequence ID" value="KAG0590336.1"/>
    <property type="molecule type" value="Genomic_DNA"/>
</dbReference>
<evidence type="ECO:0000313" key="2">
    <source>
        <dbReference type="EMBL" id="KAG0590336.1"/>
    </source>
</evidence>
<dbReference type="AlphaFoldDB" id="A0A8T0J592"/>
<dbReference type="Proteomes" id="UP000822688">
    <property type="component" value="Chromosome 1"/>
</dbReference>
<evidence type="ECO:0000256" key="1">
    <source>
        <dbReference type="SAM" id="MobiDB-lite"/>
    </source>
</evidence>
<gene>
    <name evidence="2" type="ORF">KC19_1G091200</name>
</gene>